<keyword evidence="3" id="KW-0677">Repeat</keyword>
<evidence type="ECO:0000256" key="5">
    <source>
        <dbReference type="ARBA" id="ARBA00023110"/>
    </source>
</evidence>
<evidence type="ECO:0000259" key="9">
    <source>
        <dbReference type="PROSITE" id="PS50059"/>
    </source>
</evidence>
<keyword evidence="5 7" id="KW-0697">Rotamase</keyword>
<evidence type="ECO:0000313" key="10">
    <source>
        <dbReference type="EMBL" id="CAE7447034.1"/>
    </source>
</evidence>
<dbReference type="InterPro" id="IPR001179">
    <property type="entry name" value="PPIase_FKBP_dom"/>
</dbReference>
<gene>
    <name evidence="10" type="primary">FKBP62</name>
    <name evidence="10" type="ORF">SNAT2548_LOCUS24371</name>
</gene>
<dbReference type="AlphaFoldDB" id="A0A812RL59"/>
<dbReference type="InterPro" id="IPR050754">
    <property type="entry name" value="FKBP4/5/8-like"/>
</dbReference>
<dbReference type="PANTHER" id="PTHR46512:SF9">
    <property type="entry name" value="PEPTIDYLPROLYL ISOMERASE"/>
    <property type="match status" value="1"/>
</dbReference>
<sequence length="548" mass="60365">MSDDDMGMRQELPEGIKKEILKEAPESNYSTPKAGDEVTVHYVGTLESDGTEFDSSRSRDKPFTFIIGKGQVIEGWDLGVATMKKGEVAKFTIASEHAYGDQGSPPKIPEKATLIFEVELLDFTNQEDLFSDGGVLKVMVKEGSGWKAPQMNTELKISLKVCKPDGSVIEDKGSFEYTMGSTALGPLTKAVEKALLRMKKGEQCKLQCSKDYALGDAHPEGVVIDLAIDELYEVTDVSIAKDKSLMKKQIKEGEGYERPKESAKISLKVEAATDGSGPLSGFSAKTLEFAAGDGNVCDALELAVMDMKKGERALLTCTSPALCQEAQLGLAQIKADKVVFTLELSSFEKAKDIWDMSEDEKIEFASARKEVGGKLFKEGRFLLAMERYKKVADMFSYTDNYQAENKAKATDLKKVCTLNKAACQLKCELFADAKTSCNTVLKDDSANLKALFRRAQAELGLKNFGDCTRDVKRILEIDPQNREARALAKQAASGQKEEDQKSKGLFGKMCQALGKGPIREPYKERRFDFDAEQDEDMPQQEEGEAKEA</sequence>
<name>A0A812RL59_9DINO</name>
<feature type="domain" description="PPIase FKBP-type" evidence="9">
    <location>
        <begin position="35"/>
        <end position="124"/>
    </location>
</feature>
<dbReference type="OrthoDB" id="1902587at2759"/>
<feature type="region of interest" description="Disordered" evidence="8">
    <location>
        <begin position="486"/>
        <end position="505"/>
    </location>
</feature>
<keyword evidence="11" id="KW-1185">Reference proteome</keyword>
<dbReference type="PANTHER" id="PTHR46512">
    <property type="entry name" value="PEPTIDYLPROLYL ISOMERASE"/>
    <property type="match status" value="1"/>
</dbReference>
<feature type="region of interest" description="Disordered" evidence="8">
    <location>
        <begin position="1"/>
        <end position="35"/>
    </location>
</feature>
<dbReference type="InterPro" id="IPR011990">
    <property type="entry name" value="TPR-like_helical_dom_sf"/>
</dbReference>
<dbReference type="FunFam" id="3.10.50.40:FF:000006">
    <property type="entry name" value="Peptidyl-prolyl cis-trans isomerase"/>
    <property type="match status" value="1"/>
</dbReference>
<evidence type="ECO:0000256" key="1">
    <source>
        <dbReference type="ARBA" id="ARBA00000971"/>
    </source>
</evidence>
<feature type="compositionally biased region" description="Basic and acidic residues" evidence="8">
    <location>
        <begin position="517"/>
        <end position="529"/>
    </location>
</feature>
<dbReference type="EMBL" id="CAJNDS010002356">
    <property type="protein sequence ID" value="CAE7447034.1"/>
    <property type="molecule type" value="Genomic_DNA"/>
</dbReference>
<feature type="compositionally biased region" description="Acidic residues" evidence="8">
    <location>
        <begin position="530"/>
        <end position="542"/>
    </location>
</feature>
<evidence type="ECO:0000256" key="4">
    <source>
        <dbReference type="ARBA" id="ARBA00022803"/>
    </source>
</evidence>
<dbReference type="PROSITE" id="PS50059">
    <property type="entry name" value="FKBP_PPIASE"/>
    <property type="match status" value="2"/>
</dbReference>
<evidence type="ECO:0000256" key="2">
    <source>
        <dbReference type="ARBA" id="ARBA00013194"/>
    </source>
</evidence>
<dbReference type="InterPro" id="IPR046357">
    <property type="entry name" value="PPIase_dom_sf"/>
</dbReference>
<accession>A0A812RL59</accession>
<keyword evidence="6 7" id="KW-0413">Isomerase</keyword>
<reference evidence="10" key="1">
    <citation type="submission" date="2021-02" db="EMBL/GenBank/DDBJ databases">
        <authorList>
            <person name="Dougan E. K."/>
            <person name="Rhodes N."/>
            <person name="Thang M."/>
            <person name="Chan C."/>
        </authorList>
    </citation>
    <scope>NUCLEOTIDE SEQUENCE</scope>
</reference>
<feature type="compositionally biased region" description="Basic and acidic residues" evidence="8">
    <location>
        <begin position="1"/>
        <end position="25"/>
    </location>
</feature>
<protein>
    <recommendedName>
        <fullName evidence="2 7">peptidylprolyl isomerase</fullName>
        <ecNumber evidence="2 7">5.2.1.8</ecNumber>
    </recommendedName>
</protein>
<evidence type="ECO:0000256" key="6">
    <source>
        <dbReference type="ARBA" id="ARBA00023235"/>
    </source>
</evidence>
<comment type="caution">
    <text evidence="10">The sequence shown here is derived from an EMBL/GenBank/DDBJ whole genome shotgun (WGS) entry which is preliminary data.</text>
</comment>
<proteinExistence type="predicted"/>
<dbReference type="SUPFAM" id="SSF48452">
    <property type="entry name" value="TPR-like"/>
    <property type="match status" value="1"/>
</dbReference>
<dbReference type="Gene3D" id="1.25.40.10">
    <property type="entry name" value="Tetratricopeptide repeat domain"/>
    <property type="match status" value="1"/>
</dbReference>
<dbReference type="SUPFAM" id="SSF54534">
    <property type="entry name" value="FKBP-like"/>
    <property type="match status" value="3"/>
</dbReference>
<evidence type="ECO:0000256" key="7">
    <source>
        <dbReference type="PROSITE-ProRule" id="PRU00277"/>
    </source>
</evidence>
<evidence type="ECO:0000256" key="3">
    <source>
        <dbReference type="ARBA" id="ARBA00022737"/>
    </source>
</evidence>
<feature type="domain" description="PPIase FKBP-type" evidence="9">
    <location>
        <begin position="152"/>
        <end position="240"/>
    </location>
</feature>
<dbReference type="Pfam" id="PF00254">
    <property type="entry name" value="FKBP_C"/>
    <property type="match status" value="3"/>
</dbReference>
<keyword evidence="4" id="KW-0802">TPR repeat</keyword>
<evidence type="ECO:0000313" key="11">
    <source>
        <dbReference type="Proteomes" id="UP000604046"/>
    </source>
</evidence>
<dbReference type="Proteomes" id="UP000604046">
    <property type="component" value="Unassembled WGS sequence"/>
</dbReference>
<evidence type="ECO:0000256" key="8">
    <source>
        <dbReference type="SAM" id="MobiDB-lite"/>
    </source>
</evidence>
<feature type="region of interest" description="Disordered" evidence="8">
    <location>
        <begin position="516"/>
        <end position="548"/>
    </location>
</feature>
<dbReference type="Gene3D" id="3.10.50.40">
    <property type="match status" value="3"/>
</dbReference>
<organism evidence="10 11">
    <name type="scientific">Symbiodinium natans</name>
    <dbReference type="NCBI Taxonomy" id="878477"/>
    <lineage>
        <taxon>Eukaryota</taxon>
        <taxon>Sar</taxon>
        <taxon>Alveolata</taxon>
        <taxon>Dinophyceae</taxon>
        <taxon>Suessiales</taxon>
        <taxon>Symbiodiniaceae</taxon>
        <taxon>Symbiodinium</taxon>
    </lineage>
</organism>
<dbReference type="EC" id="5.2.1.8" evidence="2 7"/>
<comment type="catalytic activity">
    <reaction evidence="1 7">
        <text>[protein]-peptidylproline (omega=180) = [protein]-peptidylproline (omega=0)</text>
        <dbReference type="Rhea" id="RHEA:16237"/>
        <dbReference type="Rhea" id="RHEA-COMP:10747"/>
        <dbReference type="Rhea" id="RHEA-COMP:10748"/>
        <dbReference type="ChEBI" id="CHEBI:83833"/>
        <dbReference type="ChEBI" id="CHEBI:83834"/>
        <dbReference type="EC" id="5.2.1.8"/>
    </reaction>
</comment>
<dbReference type="GO" id="GO:0003755">
    <property type="term" value="F:peptidyl-prolyl cis-trans isomerase activity"/>
    <property type="evidence" value="ECO:0007669"/>
    <property type="project" value="UniProtKB-KW"/>
</dbReference>